<reference evidence="5 6" key="1">
    <citation type="submission" date="2021-08" db="EMBL/GenBank/DDBJ databases">
        <title>The highly contiguous genome resource for Trichoderma semiorbis FJ059, a fungal antagonistic to plant pathogens.</title>
        <authorList>
            <person name="Liu T."/>
        </authorList>
    </citation>
    <scope>NUCLEOTIDE SEQUENCE [LARGE SCALE GENOMIC DNA]</scope>
    <source>
        <strain evidence="5 6">FJ059</strain>
    </source>
</reference>
<dbReference type="Gene3D" id="4.10.240.10">
    <property type="entry name" value="Zn(2)-C6 fungal-type DNA-binding domain"/>
    <property type="match status" value="1"/>
</dbReference>
<sequence>MEPRPHRASLRPLLPRRRDETSYSSGDASDRRALPRKRRITVAVACEACRRHKSKCDGVRPQCSLCVARGRECTYTAEPDETRGSALKRKYSDLEKNMQQLQQAHDSLQGLVDALRFRDQADVDAVLRRLRQGHDVESIARQIQTGDLLLQMRLSPETRFRHVLPYRSQMPLQLLTAHNPYLDSSLYEATFASPESDMSMSIPPSSSSSALRRGEHRPQYLKPYVAASIVDPRLDAVKPSEWTTVSSDDNLMRKLLSLYFFHEFSWLNCFHKDLFLEDMLSGSTRFCSSLLVNAVLTQACVCLKLLPHFFGSFGVLESRQPRAGMVINIMYNMYSMDKIGMTYGVQAIPMVHDLKLFDGPTSKNQRKQRGYDFTAWSIFFWMNLQCYHFIISPLLKAPPKAPLPDPEEDPEWYGEIWVKYPLSQTPIQMNFPHFFKAKCELGLIVTQIAVDLFEAKERGSTRDPSESVTGYLEALESWSLSLPMSLKPSQIVFPFHLQLHLAYHNIVINLCEVTTADGDAKIPTQPDGGVRWKLHLSRISFETIVRLYYLRHGFENADAYMAHCLTVLAFMGVAQLAASTTPSLPAPTSPEARSTLILAAKGLGEQGQNYYLPFTLFHIVQGQMGSDDLNALQSLTTACNEDVGTPQIRARHVQAQYPVNIVNMTDYPQNQRLGSLIKEYSELAIVEAASPSTSDLSNTP</sequence>
<dbReference type="InterPro" id="IPR036864">
    <property type="entry name" value="Zn2-C6_fun-type_DNA-bd_sf"/>
</dbReference>
<gene>
    <name evidence="5" type="ORF">TsFJ059_000019</name>
</gene>
<evidence type="ECO:0000313" key="6">
    <source>
        <dbReference type="Proteomes" id="UP000826573"/>
    </source>
</evidence>
<dbReference type="AlphaFoldDB" id="A0A9P8HYJ4"/>
<evidence type="ECO:0000256" key="2">
    <source>
        <dbReference type="SAM" id="Coils"/>
    </source>
</evidence>
<dbReference type="SMART" id="SM00066">
    <property type="entry name" value="GAL4"/>
    <property type="match status" value="1"/>
</dbReference>
<dbReference type="InterPro" id="IPR053187">
    <property type="entry name" value="Notoamide_regulator"/>
</dbReference>
<keyword evidence="6" id="KW-1185">Reference proteome</keyword>
<feature type="domain" description="Zn(2)-C6 fungal-type" evidence="4">
    <location>
        <begin position="45"/>
        <end position="75"/>
    </location>
</feature>
<dbReference type="InterPro" id="IPR001138">
    <property type="entry name" value="Zn2Cys6_DnaBD"/>
</dbReference>
<dbReference type="PANTHER" id="PTHR47256:SF1">
    <property type="entry name" value="ZN(II)2CYS6 TRANSCRIPTION FACTOR (EUROFUNG)"/>
    <property type="match status" value="1"/>
</dbReference>
<dbReference type="EMBL" id="JAIMJC010000001">
    <property type="protein sequence ID" value="KAH0531151.1"/>
    <property type="molecule type" value="Genomic_DNA"/>
</dbReference>
<organism evidence="5 6">
    <name type="scientific">Trichoderma semiorbis</name>
    <dbReference type="NCBI Taxonomy" id="1491008"/>
    <lineage>
        <taxon>Eukaryota</taxon>
        <taxon>Fungi</taxon>
        <taxon>Dikarya</taxon>
        <taxon>Ascomycota</taxon>
        <taxon>Pezizomycotina</taxon>
        <taxon>Sordariomycetes</taxon>
        <taxon>Hypocreomycetidae</taxon>
        <taxon>Hypocreales</taxon>
        <taxon>Hypocreaceae</taxon>
        <taxon>Trichoderma</taxon>
    </lineage>
</organism>
<keyword evidence="1" id="KW-0539">Nucleus</keyword>
<evidence type="ECO:0000256" key="3">
    <source>
        <dbReference type="SAM" id="MobiDB-lite"/>
    </source>
</evidence>
<feature type="coiled-coil region" evidence="2">
    <location>
        <begin position="84"/>
        <end position="111"/>
    </location>
</feature>
<evidence type="ECO:0000259" key="4">
    <source>
        <dbReference type="PROSITE" id="PS50048"/>
    </source>
</evidence>
<dbReference type="CDD" id="cd00067">
    <property type="entry name" value="GAL4"/>
    <property type="match status" value="1"/>
</dbReference>
<proteinExistence type="predicted"/>
<dbReference type="Proteomes" id="UP000826573">
    <property type="component" value="Unassembled WGS sequence"/>
</dbReference>
<keyword evidence="2" id="KW-0175">Coiled coil</keyword>
<accession>A0A9P8HYJ4</accession>
<dbReference type="SUPFAM" id="SSF57701">
    <property type="entry name" value="Zn2/Cys6 DNA-binding domain"/>
    <property type="match status" value="1"/>
</dbReference>
<name>A0A9P8HYJ4_9HYPO</name>
<feature type="region of interest" description="Disordered" evidence="3">
    <location>
        <begin position="1"/>
        <end position="34"/>
    </location>
</feature>
<dbReference type="GO" id="GO:0000981">
    <property type="term" value="F:DNA-binding transcription factor activity, RNA polymerase II-specific"/>
    <property type="evidence" value="ECO:0007669"/>
    <property type="project" value="InterPro"/>
</dbReference>
<evidence type="ECO:0000313" key="5">
    <source>
        <dbReference type="EMBL" id="KAH0531151.1"/>
    </source>
</evidence>
<comment type="caution">
    <text evidence="5">The sequence shown here is derived from an EMBL/GenBank/DDBJ whole genome shotgun (WGS) entry which is preliminary data.</text>
</comment>
<protein>
    <recommendedName>
        <fullName evidence="4">Zn(2)-C6 fungal-type domain-containing protein</fullName>
    </recommendedName>
</protein>
<dbReference type="GO" id="GO:0008270">
    <property type="term" value="F:zinc ion binding"/>
    <property type="evidence" value="ECO:0007669"/>
    <property type="project" value="InterPro"/>
</dbReference>
<dbReference type="CDD" id="cd12148">
    <property type="entry name" value="fungal_TF_MHR"/>
    <property type="match status" value="1"/>
</dbReference>
<dbReference type="PANTHER" id="PTHR47256">
    <property type="entry name" value="ZN(II)2CYS6 TRANSCRIPTION FACTOR (EUROFUNG)-RELATED"/>
    <property type="match status" value="1"/>
</dbReference>
<dbReference type="PROSITE" id="PS00463">
    <property type="entry name" value="ZN2_CY6_FUNGAL_1"/>
    <property type="match status" value="1"/>
</dbReference>
<dbReference type="Pfam" id="PF00172">
    <property type="entry name" value="Zn_clus"/>
    <property type="match status" value="1"/>
</dbReference>
<dbReference type="PROSITE" id="PS50048">
    <property type="entry name" value="ZN2_CY6_FUNGAL_2"/>
    <property type="match status" value="1"/>
</dbReference>
<evidence type="ECO:0000256" key="1">
    <source>
        <dbReference type="ARBA" id="ARBA00023242"/>
    </source>
</evidence>